<feature type="region of interest" description="Disordered" evidence="1">
    <location>
        <begin position="44"/>
        <end position="72"/>
    </location>
</feature>
<sequence length="92" mass="10638">MSHSHRSPHFKNEYFIDELFQGLLKDINSKRIRSIATNLRKFAEGKDKKAKEKNTKPKKAQLAKGRGKYDDLDGFVDVSGPVNDDMDDYDFM</sequence>
<dbReference type="OrthoDB" id="20381at2759"/>
<evidence type="ECO:0008006" key="4">
    <source>
        <dbReference type="Google" id="ProtNLM"/>
    </source>
</evidence>
<feature type="compositionally biased region" description="Basic and acidic residues" evidence="1">
    <location>
        <begin position="44"/>
        <end position="55"/>
    </location>
</feature>
<dbReference type="Pfam" id="PF08597">
    <property type="entry name" value="eIF3_subunit"/>
    <property type="match status" value="1"/>
</dbReference>
<dbReference type="Proteomes" id="UP000007799">
    <property type="component" value="Unassembled WGS sequence"/>
</dbReference>
<dbReference type="KEGG" id="sre:PTSG_00310"/>
<keyword evidence="3" id="KW-1185">Reference proteome</keyword>
<evidence type="ECO:0000313" key="2">
    <source>
        <dbReference type="EMBL" id="EGD72289.1"/>
    </source>
</evidence>
<dbReference type="AlphaFoldDB" id="F2TW43"/>
<proteinExistence type="predicted"/>
<name>F2TW43_SALR5</name>
<gene>
    <name evidence="2" type="ORF">PTSG_00310</name>
</gene>
<protein>
    <recommendedName>
        <fullName evidence="4">Eukaryotic translation initiation factor 3 30 kDa subunit</fullName>
    </recommendedName>
</protein>
<dbReference type="GeneID" id="16067922"/>
<dbReference type="InterPro" id="IPR013906">
    <property type="entry name" value="eIF3j"/>
</dbReference>
<dbReference type="InParanoid" id="F2TW43"/>
<dbReference type="EMBL" id="GL832955">
    <property type="protein sequence ID" value="EGD72289.1"/>
    <property type="molecule type" value="Genomic_DNA"/>
</dbReference>
<reference evidence="2" key="1">
    <citation type="submission" date="2009-08" db="EMBL/GenBank/DDBJ databases">
        <title>Annotation of Salpingoeca rosetta.</title>
        <authorList>
            <consortium name="The Broad Institute Genome Sequencing Platform"/>
            <person name="Russ C."/>
            <person name="Cuomo C."/>
            <person name="Burger G."/>
            <person name="Gray M.W."/>
            <person name="Holland P.W.H."/>
            <person name="King N."/>
            <person name="Lang F.B.F."/>
            <person name="Roger A.J."/>
            <person name="Ruiz-Trillo I."/>
            <person name="Young S.K."/>
            <person name="Zeng Q."/>
            <person name="Gargeya S."/>
            <person name="Alvarado L."/>
            <person name="Berlin A."/>
            <person name="Chapman S.B."/>
            <person name="Chen Z."/>
            <person name="Freedman E."/>
            <person name="Gellesch M."/>
            <person name="Goldberg J."/>
            <person name="Griggs A."/>
            <person name="Gujja S."/>
            <person name="Heilman E."/>
            <person name="Heiman D."/>
            <person name="Howarth C."/>
            <person name="Mehta T."/>
            <person name="Neiman D."/>
            <person name="Pearson M."/>
            <person name="Roberts A."/>
            <person name="Saif S."/>
            <person name="Shea T."/>
            <person name="Shenoy N."/>
            <person name="Sisk P."/>
            <person name="Stolte C."/>
            <person name="Sykes S."/>
            <person name="White J."/>
            <person name="Yandava C."/>
            <person name="Haas B."/>
            <person name="Nusbaum C."/>
            <person name="Birren B."/>
        </authorList>
    </citation>
    <scope>NUCLEOTIDE SEQUENCE [LARGE SCALE GENOMIC DNA]</scope>
    <source>
        <strain evidence="2">ATCC 50818</strain>
    </source>
</reference>
<evidence type="ECO:0000256" key="1">
    <source>
        <dbReference type="SAM" id="MobiDB-lite"/>
    </source>
</evidence>
<dbReference type="RefSeq" id="XP_004998859.1">
    <property type="nucleotide sequence ID" value="XM_004998802.1"/>
</dbReference>
<organism evidence="3">
    <name type="scientific">Salpingoeca rosetta (strain ATCC 50818 / BSB-021)</name>
    <dbReference type="NCBI Taxonomy" id="946362"/>
    <lineage>
        <taxon>Eukaryota</taxon>
        <taxon>Choanoflagellata</taxon>
        <taxon>Craspedida</taxon>
        <taxon>Salpingoecidae</taxon>
        <taxon>Salpingoeca</taxon>
    </lineage>
</organism>
<dbReference type="InterPro" id="IPR023194">
    <property type="entry name" value="eIF3-like_dom_sf"/>
</dbReference>
<dbReference type="GO" id="GO:0005852">
    <property type="term" value="C:eukaryotic translation initiation factor 3 complex"/>
    <property type="evidence" value="ECO:0007669"/>
    <property type="project" value="InterPro"/>
</dbReference>
<dbReference type="Gene3D" id="1.10.246.60">
    <property type="entry name" value="Eukaryotic translation initiation factor 3 like domains"/>
    <property type="match status" value="1"/>
</dbReference>
<dbReference type="GO" id="GO:0003743">
    <property type="term" value="F:translation initiation factor activity"/>
    <property type="evidence" value="ECO:0007669"/>
    <property type="project" value="InterPro"/>
</dbReference>
<accession>F2TW43</accession>
<evidence type="ECO:0000313" key="3">
    <source>
        <dbReference type="Proteomes" id="UP000007799"/>
    </source>
</evidence>